<feature type="region of interest" description="Disordered" evidence="1">
    <location>
        <begin position="465"/>
        <end position="548"/>
    </location>
</feature>
<sequence length="598" mass="64714">MMRGIVEVPLRIGAMNFWQCEDDAGLSVPEKCQPQSLITQEDLILCENLCKPALCCYFGDSCSNTIKCHDFKFCDHVLSAFLNGVTWESSGGDMTTPAVVKHPDVTVNNEPPVPPSPNSGGSTTTSVTNTAENNAYYAGVGEGVSNSNESSEDQEDLGYAFSNLYDDIDNEDIDIDNTFLQQKPLNSNSPLDILCAPENLMAYPGLCELHCADHMCCFDNGPDGCMNHPSCPSLGACTILINNYNTDPEEELTSSTNTAVTQHVKATPEEVQKRCASSNLVDMSGVHACMSVCDDYLCCFDDGPAACNTWSECRNYQACKFISDNLKDDTQDAMTQVRDACAPANIESAGVDECKDLCKPYHCCTNGSCGGPECKIYSPICSVAFDDMDKEDEAVAVEEVFVEPPEDLNFRCGSDRKGTDRIQCDYPCKYALCCDESDAVKNCKETRPLMCKAYQACFQESYEDDYEDDESGEGAAVQNTQPKPLEVTGEGSADGVQSAQPGVQNSQPAPAVDTKPPVENSPPPAETVVSTGGSGVSSKTKDVTESCSEENKATKEGLEECKAACEKMSCCWDDDPSMNCFAQNSNLCLLYMSCPKNT</sequence>
<evidence type="ECO:0000313" key="2">
    <source>
        <dbReference type="EMBL" id="CAD9331203.1"/>
    </source>
</evidence>
<feature type="compositionally biased region" description="Polar residues" evidence="1">
    <location>
        <begin position="495"/>
        <end position="508"/>
    </location>
</feature>
<reference evidence="2" key="1">
    <citation type="submission" date="2021-01" db="EMBL/GenBank/DDBJ databases">
        <authorList>
            <person name="Corre E."/>
            <person name="Pelletier E."/>
            <person name="Niang G."/>
            <person name="Scheremetjew M."/>
            <person name="Finn R."/>
            <person name="Kale V."/>
            <person name="Holt S."/>
            <person name="Cochrane G."/>
            <person name="Meng A."/>
            <person name="Brown T."/>
            <person name="Cohen L."/>
        </authorList>
    </citation>
    <scope>NUCLEOTIDE SEQUENCE</scope>
    <source>
        <strain evidence="2">Pop2</strain>
    </source>
</reference>
<gene>
    <name evidence="2" type="ORF">DBRI1063_LOCUS11687</name>
</gene>
<proteinExistence type="predicted"/>
<accession>A0A7S1Z7Z0</accession>
<evidence type="ECO:0000256" key="1">
    <source>
        <dbReference type="SAM" id="MobiDB-lite"/>
    </source>
</evidence>
<organism evidence="2">
    <name type="scientific">Ditylum brightwellii</name>
    <dbReference type="NCBI Taxonomy" id="49249"/>
    <lineage>
        <taxon>Eukaryota</taxon>
        <taxon>Sar</taxon>
        <taxon>Stramenopiles</taxon>
        <taxon>Ochrophyta</taxon>
        <taxon>Bacillariophyta</taxon>
        <taxon>Mediophyceae</taxon>
        <taxon>Lithodesmiophycidae</taxon>
        <taxon>Lithodesmiales</taxon>
        <taxon>Lithodesmiaceae</taxon>
        <taxon>Ditylum</taxon>
    </lineage>
</organism>
<name>A0A7S1Z7Z0_9STRA</name>
<feature type="compositionally biased region" description="Basic and acidic residues" evidence="1">
    <location>
        <begin position="539"/>
        <end position="548"/>
    </location>
</feature>
<feature type="region of interest" description="Disordered" evidence="1">
    <location>
        <begin position="107"/>
        <end position="126"/>
    </location>
</feature>
<dbReference type="EMBL" id="HBGN01018328">
    <property type="protein sequence ID" value="CAD9331203.1"/>
    <property type="molecule type" value="Transcribed_RNA"/>
</dbReference>
<dbReference type="AlphaFoldDB" id="A0A7S1Z7Z0"/>
<protein>
    <submittedName>
        <fullName evidence="2">Uncharacterized protein</fullName>
    </submittedName>
</protein>